<keyword evidence="5" id="KW-0456">Lyase</keyword>
<comment type="similarity">
    <text evidence="2">Belongs to the group II decarboxylase family.</text>
</comment>
<dbReference type="GO" id="GO:0016831">
    <property type="term" value="F:carboxy-lyase activity"/>
    <property type="evidence" value="ECO:0007669"/>
    <property type="project" value="UniProtKB-KW"/>
</dbReference>
<dbReference type="InterPro" id="IPR010977">
    <property type="entry name" value="Aromatic_deC"/>
</dbReference>
<feature type="compositionally biased region" description="Polar residues" evidence="7">
    <location>
        <begin position="318"/>
        <end position="332"/>
    </location>
</feature>
<dbReference type="GO" id="GO:0005737">
    <property type="term" value="C:cytoplasm"/>
    <property type="evidence" value="ECO:0007669"/>
    <property type="project" value="TreeGrafter"/>
</dbReference>
<dbReference type="Gene3D" id="3.90.1150.10">
    <property type="entry name" value="Aspartate Aminotransferase, domain 1"/>
    <property type="match status" value="1"/>
</dbReference>
<dbReference type="PANTHER" id="PTHR11999:SF70">
    <property type="entry name" value="MIP05841P"/>
    <property type="match status" value="1"/>
</dbReference>
<accession>A0A8J9V5Y1</accession>
<proteinExistence type="inferred from homology"/>
<dbReference type="Proteomes" id="UP000838412">
    <property type="component" value="Chromosome 1"/>
</dbReference>
<dbReference type="InterPro" id="IPR048518">
    <property type="entry name" value="IBP_b_roll"/>
</dbReference>
<sequence>MVTMSNAVDFDFDYLTRLEDSARKLESTPQQRFEMMFTAQREVDTYLEQLSLDHPTGWVVPPKESQSGPDQVESGQDRLQPGPDRGQSGPDQVQSGPVQVQSGPDREQSGPDREQSGSDRVQSGSDRVQSGPDRVQSGPDRVQSGPDRVQSGPDRVQSGPDRVQSGSDRVQSGPNRVQSGPDRVQSGPDRVQSGPDRVQSGPDRVQSGPNRVQSGPDREQSGPDRVQSGSDRVQSGPDRVQSGPDRVQSGPNRVQSGPDRVQSGPDRVQSGPDRVQSGPNRVQSGPDRVQSGPDRVQSGPDRVQSGPDRVQSGPDRVQSGSDRVQSGPNRVQSGPDRVQSGPDRVQSGPDRVQSGPDRVQSGSDRVQSGPNRVQSGPDRVQSGPDRVQSGPDRVQSGSNRVQLGPNRVQLGPNRVQSGQEPHETEPLPIQEDGVSIDLVLRDFSRIGDEMERDGHPGHMAYVPGNSTAPAAIGDFLAASFNPYSLNVASCRRAVKMQQMIVQWVGRLFGYPDTCAGNLTSGGTVATMVAMATARDKKVPRSKDYSRSVLYVSELAHDGVTKCLSTLGMREAVVREVPVDDKYRMDVNMLRKFIENDVQKNLLPFLVVATTGTTDVGSMDPVPAIRAVATRYNMWLHVDACYGGFFVLCDSAKHLFGGVEAADSIAVDPHKGLYAPFGTGLVLVRNGTLLRNSNIRQHGNYMQDQLTNPEDWNPEDLTFEQSTHFRAPRVLLPLQLYGVSTFRDALQEKLELAKYLYLLLKVVKPVLSTVLFRIPGVSDNTNHTFLREITADGRFFITTTMVKGVLYLRVIIFYYRTHRQDLDVFIDKVKNTVVLKTLPEMEFCYAG</sequence>
<evidence type="ECO:0000313" key="9">
    <source>
        <dbReference type="Proteomes" id="UP000838412"/>
    </source>
</evidence>
<dbReference type="GO" id="GO:0019752">
    <property type="term" value="P:carboxylic acid metabolic process"/>
    <property type="evidence" value="ECO:0007669"/>
    <property type="project" value="InterPro"/>
</dbReference>
<feature type="compositionally biased region" description="Basic and acidic residues" evidence="7">
    <location>
        <begin position="104"/>
        <end position="117"/>
    </location>
</feature>
<comment type="cofactor">
    <cofactor evidence="1 6">
        <name>pyridoxal 5'-phosphate</name>
        <dbReference type="ChEBI" id="CHEBI:597326"/>
    </cofactor>
</comment>
<evidence type="ECO:0000256" key="1">
    <source>
        <dbReference type="ARBA" id="ARBA00001933"/>
    </source>
</evidence>
<evidence type="ECO:0000256" key="5">
    <source>
        <dbReference type="ARBA" id="ARBA00023239"/>
    </source>
</evidence>
<dbReference type="GO" id="GO:0042423">
    <property type="term" value="P:catecholamine biosynthetic process"/>
    <property type="evidence" value="ECO:0007669"/>
    <property type="project" value="UniProtKB-KW"/>
</dbReference>
<dbReference type="GO" id="GO:0030170">
    <property type="term" value="F:pyridoxal phosphate binding"/>
    <property type="evidence" value="ECO:0007669"/>
    <property type="project" value="InterPro"/>
</dbReference>
<evidence type="ECO:0000256" key="7">
    <source>
        <dbReference type="SAM" id="MobiDB-lite"/>
    </source>
</evidence>
<protein>
    <submittedName>
        <fullName evidence="8">HDC protein</fullName>
    </submittedName>
</protein>
<dbReference type="Pfam" id="PF21300">
    <property type="entry name" value="LbR_Ice_bind"/>
    <property type="match status" value="2"/>
</dbReference>
<dbReference type="InterPro" id="IPR015422">
    <property type="entry name" value="PyrdxlP-dep_Trfase_small"/>
</dbReference>
<evidence type="ECO:0000313" key="8">
    <source>
        <dbReference type="EMBL" id="CAH1225543.1"/>
    </source>
</evidence>
<keyword evidence="3" id="KW-0210">Decarboxylase</keyword>
<evidence type="ECO:0000256" key="2">
    <source>
        <dbReference type="ARBA" id="ARBA00009533"/>
    </source>
</evidence>
<feature type="region of interest" description="Disordered" evidence="7">
    <location>
        <begin position="54"/>
        <end position="427"/>
    </location>
</feature>
<dbReference type="OrthoDB" id="392571at2759"/>
<keyword evidence="9" id="KW-1185">Reference proteome</keyword>
<dbReference type="SUPFAM" id="SSF53383">
    <property type="entry name" value="PLP-dependent transferases"/>
    <property type="match status" value="1"/>
</dbReference>
<feature type="compositionally biased region" description="Polar residues" evidence="7">
    <location>
        <begin position="360"/>
        <end position="374"/>
    </location>
</feature>
<feature type="compositionally biased region" description="Polar residues" evidence="7">
    <location>
        <begin position="118"/>
        <end position="128"/>
    </location>
</feature>
<dbReference type="PANTHER" id="PTHR11999">
    <property type="entry name" value="GROUP II PYRIDOXAL-5-PHOSPHATE DECARBOXYLASE"/>
    <property type="match status" value="1"/>
</dbReference>
<gene>
    <name evidence="8" type="primary">HDC</name>
    <name evidence="8" type="ORF">BLAG_LOCUS166</name>
</gene>
<dbReference type="InterPro" id="IPR002129">
    <property type="entry name" value="PyrdxlP-dep_de-COase"/>
</dbReference>
<organism evidence="8 9">
    <name type="scientific">Branchiostoma lanceolatum</name>
    <name type="common">Common lancelet</name>
    <name type="synonym">Amphioxus lanceolatum</name>
    <dbReference type="NCBI Taxonomy" id="7740"/>
    <lineage>
        <taxon>Eukaryota</taxon>
        <taxon>Metazoa</taxon>
        <taxon>Chordata</taxon>
        <taxon>Cephalochordata</taxon>
        <taxon>Leptocardii</taxon>
        <taxon>Amphioxiformes</taxon>
        <taxon>Branchiostomatidae</taxon>
        <taxon>Branchiostoma</taxon>
    </lineage>
</organism>
<evidence type="ECO:0000256" key="3">
    <source>
        <dbReference type="ARBA" id="ARBA00022793"/>
    </source>
</evidence>
<dbReference type="InterPro" id="IPR015421">
    <property type="entry name" value="PyrdxlP-dep_Trfase_major"/>
</dbReference>
<feature type="modified residue" description="N6-(pyridoxal phosphate)lysine" evidence="6">
    <location>
        <position position="670"/>
    </location>
</feature>
<feature type="compositionally biased region" description="Low complexity" evidence="7">
    <location>
        <begin position="89"/>
        <end position="103"/>
    </location>
</feature>
<dbReference type="InterPro" id="IPR015424">
    <property type="entry name" value="PyrdxlP-dep_Trfase"/>
</dbReference>
<dbReference type="EMBL" id="OV696686">
    <property type="protein sequence ID" value="CAH1225543.1"/>
    <property type="molecule type" value="Genomic_DNA"/>
</dbReference>
<keyword evidence="4 6" id="KW-0663">Pyridoxal phosphate</keyword>
<evidence type="ECO:0000256" key="4">
    <source>
        <dbReference type="ARBA" id="ARBA00022898"/>
    </source>
</evidence>
<evidence type="ECO:0000256" key="6">
    <source>
        <dbReference type="PIRSR" id="PIRSR602129-50"/>
    </source>
</evidence>
<feature type="compositionally biased region" description="Polar residues" evidence="7">
    <location>
        <begin position="164"/>
        <end position="178"/>
    </location>
</feature>
<dbReference type="InterPro" id="IPR011049">
    <property type="entry name" value="Serralysin-like_metalloprot_C"/>
</dbReference>
<dbReference type="Gene3D" id="3.40.640.10">
    <property type="entry name" value="Type I PLP-dependent aspartate aminotransferase-like (Major domain)"/>
    <property type="match status" value="1"/>
</dbReference>
<name>A0A8J9V5Y1_BRALA</name>
<dbReference type="Pfam" id="PF00282">
    <property type="entry name" value="Pyridoxal_deC"/>
    <property type="match status" value="1"/>
</dbReference>
<dbReference type="SUPFAM" id="SSF101967">
    <property type="entry name" value="Adhesin YadA, collagen-binding domain"/>
    <property type="match status" value="2"/>
</dbReference>
<dbReference type="AlphaFoldDB" id="A0A8J9V5Y1"/>
<reference evidence="8" key="1">
    <citation type="submission" date="2022-01" db="EMBL/GenBank/DDBJ databases">
        <authorList>
            <person name="Braso-Vives M."/>
        </authorList>
    </citation>
    <scope>NUCLEOTIDE SEQUENCE</scope>
</reference>